<dbReference type="InterPro" id="IPR000118">
    <property type="entry name" value="Granulin"/>
</dbReference>
<keyword evidence="8" id="KW-1185">Reference proteome</keyword>
<dbReference type="GO" id="GO:0005576">
    <property type="term" value="C:extracellular region"/>
    <property type="evidence" value="ECO:0007669"/>
    <property type="project" value="UniProtKB-SubCell"/>
</dbReference>
<feature type="domain" description="Granulins" evidence="6">
    <location>
        <begin position="465"/>
        <end position="478"/>
    </location>
</feature>
<reference evidence="7 8" key="1">
    <citation type="submission" date="2024-09" db="EMBL/GenBank/DDBJ databases">
        <title>A chromosome-level genome assembly of Gray's grenadier anchovy, Coilia grayii.</title>
        <authorList>
            <person name="Fu Z."/>
        </authorList>
    </citation>
    <scope>NUCLEOTIDE SEQUENCE [LARGE SCALE GENOMIC DNA]</scope>
    <source>
        <strain evidence="7">G4</strain>
        <tissue evidence="7">Muscle</tissue>
    </source>
</reference>
<evidence type="ECO:0000256" key="2">
    <source>
        <dbReference type="ARBA" id="ARBA00010093"/>
    </source>
</evidence>
<accession>A0ABD1KSB4</accession>
<feature type="domain" description="Granulins" evidence="6">
    <location>
        <begin position="223"/>
        <end position="236"/>
    </location>
</feature>
<keyword evidence="4" id="KW-1015">Disulfide bond</keyword>
<dbReference type="PANTHER" id="PTHR12274:SF6">
    <property type="entry name" value="GRANULIN B"/>
    <property type="match status" value="1"/>
</dbReference>
<comment type="subcellular location">
    <subcellularLocation>
        <location evidence="1">Secreted</location>
    </subcellularLocation>
</comment>
<evidence type="ECO:0000256" key="1">
    <source>
        <dbReference type="ARBA" id="ARBA00004613"/>
    </source>
</evidence>
<comment type="caution">
    <text evidence="7">The sequence shown here is derived from an EMBL/GenBank/DDBJ whole genome shotgun (WGS) entry which is preliminary data.</text>
</comment>
<dbReference type="Pfam" id="PF00396">
    <property type="entry name" value="Granulin"/>
    <property type="match status" value="9"/>
</dbReference>
<dbReference type="InterPro" id="IPR037277">
    <property type="entry name" value="Granulin_sf"/>
</dbReference>
<comment type="similarity">
    <text evidence="2">Belongs to the granulin family.</text>
</comment>
<dbReference type="AlphaFoldDB" id="A0ABD1KSB4"/>
<sequence length="752" mass="80807">MMRVQCGSVCVLLLLSVCLALICPDGGMCEDGDTCCKTLSGGYGCCPLPNAECCSDHLHCCFQGTLCDLVHSRCVNKSVSLPLVKRRPARPAIPALVWADVRAVICPDQESECPDGTTCCQLPDGTWGCCPLAKAVCCEDKRHCCPENTKCDLEHSKCVSRILGSTPMWRKFPARRRAHTPDASVGHSITCPDGRCSCPDGTTCCLMKTGDYGCCLYPSAVCCSDQLHCCPNNTVCDLEHKTCKSLNTDTHIPMALKLPALLIGKDTSRDVICPDKISTCPDETTCCALGSGSYACCPMPKAVCCMDHLHCCPEGTTCDLTHSTCVSANGRIAWSTKIPALTHPQVRAASVPCNDSVACPDGSTCCKIASGAWACCPLEEAVCCPDHIHCCPQGTVCNLRASTCDDSNDPLTSVPWLKKTSVFPLETRPTNTKCDESSSCPDDYTCCQKASGGWGCCPLPEAVCCEDKMHCCPKGTICNLVASTCDRATGAVPMLRKVPALTTGSMLERRVASYVLMCDTITSCPDHNTCCFMHKTGKWGCCPLHQAVCCSTGDHCCPSGFTCDAKRTSCALGHHEIPWYRKHEAMVRQGSQSKITVDVMDVKCDDTSSCAAGSTCCRLPTGEWGCCPLVKAVCCDDHEHCCPQGYTCKLQSGTCVKPSGGDTPVPFSPLSELQQPSQNVQCDQETHCKTDQTCCRTSDSSWACCPYKTAVCCSDMKNCCPMGYTCNAKAQACTKSSHLTWWDSVFTEKSRD</sequence>
<protein>
    <recommendedName>
        <fullName evidence="6">Granulins domain-containing protein</fullName>
    </recommendedName>
</protein>
<proteinExistence type="inferred from homology"/>
<gene>
    <name evidence="7" type="ORF">ACEWY4_003803</name>
</gene>
<keyword evidence="3" id="KW-0964">Secreted</keyword>
<dbReference type="FunFam" id="2.10.25.160:FF:000001">
    <property type="entry name" value="Granulin precursor"/>
    <property type="match status" value="5"/>
</dbReference>
<feature type="domain" description="Granulins" evidence="6">
    <location>
        <begin position="384"/>
        <end position="397"/>
    </location>
</feature>
<evidence type="ECO:0000313" key="8">
    <source>
        <dbReference type="Proteomes" id="UP001591681"/>
    </source>
</evidence>
<evidence type="ECO:0000256" key="3">
    <source>
        <dbReference type="ARBA" id="ARBA00022525"/>
    </source>
</evidence>
<dbReference type="SMART" id="SM00277">
    <property type="entry name" value="GRAN"/>
    <property type="match status" value="9"/>
</dbReference>
<feature type="domain" description="Granulins" evidence="6">
    <location>
        <begin position="138"/>
        <end position="151"/>
    </location>
</feature>
<evidence type="ECO:0000256" key="4">
    <source>
        <dbReference type="ARBA" id="ARBA00023157"/>
    </source>
</evidence>
<evidence type="ECO:0000256" key="5">
    <source>
        <dbReference type="SAM" id="SignalP"/>
    </source>
</evidence>
<dbReference type="PANTHER" id="PTHR12274">
    <property type="entry name" value="GRANULIN"/>
    <property type="match status" value="1"/>
</dbReference>
<organism evidence="7 8">
    <name type="scientific">Coilia grayii</name>
    <name type="common">Gray's grenadier anchovy</name>
    <dbReference type="NCBI Taxonomy" id="363190"/>
    <lineage>
        <taxon>Eukaryota</taxon>
        <taxon>Metazoa</taxon>
        <taxon>Chordata</taxon>
        <taxon>Craniata</taxon>
        <taxon>Vertebrata</taxon>
        <taxon>Euteleostomi</taxon>
        <taxon>Actinopterygii</taxon>
        <taxon>Neopterygii</taxon>
        <taxon>Teleostei</taxon>
        <taxon>Clupei</taxon>
        <taxon>Clupeiformes</taxon>
        <taxon>Clupeoidei</taxon>
        <taxon>Engraulidae</taxon>
        <taxon>Coilinae</taxon>
        <taxon>Coilia</taxon>
    </lineage>
</organism>
<dbReference type="EMBL" id="JBHFQA010000003">
    <property type="protein sequence ID" value="KAL2102042.1"/>
    <property type="molecule type" value="Genomic_DNA"/>
</dbReference>
<feature type="signal peptide" evidence="5">
    <location>
        <begin position="1"/>
        <end position="20"/>
    </location>
</feature>
<dbReference type="Gene3D" id="2.10.25.160">
    <property type="entry name" value="Granulin"/>
    <property type="match status" value="9"/>
</dbReference>
<dbReference type="Proteomes" id="UP001591681">
    <property type="component" value="Unassembled WGS sequence"/>
</dbReference>
<evidence type="ECO:0000313" key="7">
    <source>
        <dbReference type="EMBL" id="KAL2102042.1"/>
    </source>
</evidence>
<dbReference type="SUPFAM" id="SSF57277">
    <property type="entry name" value="Granulin repeat"/>
    <property type="match status" value="9"/>
</dbReference>
<feature type="chain" id="PRO_5044797162" description="Granulins domain-containing protein" evidence="5">
    <location>
        <begin position="21"/>
        <end position="752"/>
    </location>
</feature>
<dbReference type="InterPro" id="IPR039036">
    <property type="entry name" value="Granulin_fam"/>
</dbReference>
<dbReference type="PROSITE" id="PS00799">
    <property type="entry name" value="GRANULINS"/>
    <property type="match status" value="6"/>
</dbReference>
<name>A0ABD1KSB4_9TELE</name>
<feature type="domain" description="Granulins" evidence="6">
    <location>
        <begin position="635"/>
        <end position="648"/>
    </location>
</feature>
<evidence type="ECO:0000259" key="6">
    <source>
        <dbReference type="PROSITE" id="PS00799"/>
    </source>
</evidence>
<feature type="domain" description="Granulins" evidence="6">
    <location>
        <begin position="305"/>
        <end position="318"/>
    </location>
</feature>
<keyword evidence="5" id="KW-0732">Signal</keyword>